<comment type="caution">
    <text evidence="1">The sequence shown here is derived from an EMBL/GenBank/DDBJ whole genome shotgun (WGS) entry which is preliminary data.</text>
</comment>
<proteinExistence type="predicted"/>
<reference evidence="1 2" key="1">
    <citation type="submission" date="2017-11" db="EMBL/GenBank/DDBJ databases">
        <title>Isolation and Characterization of Methanogenic Archaea from Saline Meromictic Lake at Siberia.</title>
        <authorList>
            <person name="Shen Y."/>
            <person name="Huang H.-H."/>
            <person name="Lai M.-C."/>
            <person name="Chen S.-C."/>
        </authorList>
    </citation>
    <scope>NUCLEOTIDE SEQUENCE [LARGE SCALE GENOMIC DNA]</scope>
    <source>
        <strain evidence="1 2">SY-01</strain>
    </source>
</reference>
<keyword evidence="2" id="KW-1185">Reference proteome</keyword>
<dbReference type="Proteomes" id="UP000297295">
    <property type="component" value="Unassembled WGS sequence"/>
</dbReference>
<accession>A0A4E0PXV2</accession>
<evidence type="ECO:0000313" key="1">
    <source>
        <dbReference type="EMBL" id="TGC10964.1"/>
    </source>
</evidence>
<dbReference type="RefSeq" id="WP_135388512.1">
    <property type="nucleotide sequence ID" value="NZ_PGGK01000002.1"/>
</dbReference>
<gene>
    <name evidence="1" type="ORF">CUN85_02075</name>
</gene>
<sequence length="188" mass="21273">MTDVMLLWDQSLLFEKLFLEHKIKCQRIAPENLGTPFLPPCKCLMIPTGFANPAYTKVLSGIERNKKKLERFVEKGGILVIFGPMVSEYNYPWLPMDLRYVQKQMSANICKANEHNAQCLVDDTEAEAEFDGYFADAEGDIIFKDESGNALMVAKELGEGMIIATTIHEFPSGDFLKWAVQTAKRTKI</sequence>
<organism evidence="1 2">
    <name type="scientific">Methanolobus halotolerans</name>
    <dbReference type="NCBI Taxonomy" id="2052935"/>
    <lineage>
        <taxon>Archaea</taxon>
        <taxon>Methanobacteriati</taxon>
        <taxon>Methanobacteriota</taxon>
        <taxon>Stenosarchaea group</taxon>
        <taxon>Methanomicrobia</taxon>
        <taxon>Methanosarcinales</taxon>
        <taxon>Methanosarcinaceae</taxon>
        <taxon>Methanolobus</taxon>
    </lineage>
</organism>
<dbReference type="OrthoDB" id="130109at2157"/>
<dbReference type="EMBL" id="PGGK01000002">
    <property type="protein sequence ID" value="TGC10964.1"/>
    <property type="molecule type" value="Genomic_DNA"/>
</dbReference>
<evidence type="ECO:0000313" key="2">
    <source>
        <dbReference type="Proteomes" id="UP000297295"/>
    </source>
</evidence>
<dbReference type="AlphaFoldDB" id="A0A4E0PXV2"/>
<protein>
    <submittedName>
        <fullName evidence="1">Uncharacterized protein</fullName>
    </submittedName>
</protein>
<name>A0A4E0PXV2_9EURY</name>